<reference evidence="1" key="1">
    <citation type="submission" date="2020-04" db="EMBL/GenBank/DDBJ databases">
        <authorList>
            <person name="Chiriac C."/>
            <person name="Salcher M."/>
            <person name="Ghai R."/>
            <person name="Kavagutti S V."/>
        </authorList>
    </citation>
    <scope>NUCLEOTIDE SEQUENCE</scope>
</reference>
<protein>
    <submittedName>
        <fullName evidence="1">Uncharacterized protein</fullName>
    </submittedName>
</protein>
<gene>
    <name evidence="1" type="ORF">UFOVP631_7</name>
</gene>
<proteinExistence type="predicted"/>
<sequence>MASKDDIKRAILKVAGNPSVGVIADLADDLAKAVWELDNTNSYNPAKEARVVDSKETR</sequence>
<name>A0A6J5N602_9CAUD</name>
<dbReference type="EMBL" id="LR796611">
    <property type="protein sequence ID" value="CAB4154197.1"/>
    <property type="molecule type" value="Genomic_DNA"/>
</dbReference>
<accession>A0A6J5N602</accession>
<evidence type="ECO:0000313" key="1">
    <source>
        <dbReference type="EMBL" id="CAB4154197.1"/>
    </source>
</evidence>
<organism evidence="1">
    <name type="scientific">uncultured Caudovirales phage</name>
    <dbReference type="NCBI Taxonomy" id="2100421"/>
    <lineage>
        <taxon>Viruses</taxon>
        <taxon>Duplodnaviria</taxon>
        <taxon>Heunggongvirae</taxon>
        <taxon>Uroviricota</taxon>
        <taxon>Caudoviricetes</taxon>
        <taxon>Peduoviridae</taxon>
        <taxon>Maltschvirus</taxon>
        <taxon>Maltschvirus maltsch</taxon>
    </lineage>
</organism>